<evidence type="ECO:0000256" key="3">
    <source>
        <dbReference type="ARBA" id="ARBA00022679"/>
    </source>
</evidence>
<keyword evidence="6" id="KW-0472">Membrane</keyword>
<keyword evidence="5" id="KW-1133">Transmembrane helix</keyword>
<keyword evidence="3" id="KW-0808">Transferase</keyword>
<dbReference type="Proteomes" id="UP001237642">
    <property type="component" value="Unassembled WGS sequence"/>
</dbReference>
<evidence type="ECO:0000256" key="8">
    <source>
        <dbReference type="PIRSR" id="PIRSR605150-3"/>
    </source>
</evidence>
<evidence type="ECO:0000256" key="1">
    <source>
        <dbReference type="ARBA" id="ARBA00004308"/>
    </source>
</evidence>
<dbReference type="GO" id="GO:0016760">
    <property type="term" value="F:cellulose synthase (UDP-forming) activity"/>
    <property type="evidence" value="ECO:0007669"/>
    <property type="project" value="InterPro"/>
</dbReference>
<dbReference type="GO" id="GO:0030244">
    <property type="term" value="P:cellulose biosynthetic process"/>
    <property type="evidence" value="ECO:0007669"/>
    <property type="project" value="InterPro"/>
</dbReference>
<gene>
    <name evidence="9" type="ORF">POM88_003566</name>
</gene>
<evidence type="ECO:0000256" key="4">
    <source>
        <dbReference type="ARBA" id="ARBA00022692"/>
    </source>
</evidence>
<protein>
    <submittedName>
        <fullName evidence="9">Uncharacterized protein</fullName>
    </submittedName>
</protein>
<name>A0AAD8JJV1_9APIA</name>
<dbReference type="GO" id="GO:0016020">
    <property type="term" value="C:membrane"/>
    <property type="evidence" value="ECO:0007669"/>
    <property type="project" value="InterPro"/>
</dbReference>
<evidence type="ECO:0000256" key="5">
    <source>
        <dbReference type="ARBA" id="ARBA00022989"/>
    </source>
</evidence>
<dbReference type="PANTHER" id="PTHR13301">
    <property type="entry name" value="X-BOX TRANSCRIPTION FACTOR-RELATED"/>
    <property type="match status" value="1"/>
</dbReference>
<keyword evidence="7" id="KW-0961">Cell wall biogenesis/degradation</keyword>
<dbReference type="InterPro" id="IPR005150">
    <property type="entry name" value="Cellulose_synth"/>
</dbReference>
<proteinExistence type="predicted"/>
<keyword evidence="4" id="KW-0812">Transmembrane</keyword>
<dbReference type="GO" id="GO:0071555">
    <property type="term" value="P:cell wall organization"/>
    <property type="evidence" value="ECO:0007669"/>
    <property type="project" value="UniProtKB-KW"/>
</dbReference>
<evidence type="ECO:0000256" key="7">
    <source>
        <dbReference type="ARBA" id="ARBA00023316"/>
    </source>
</evidence>
<dbReference type="Pfam" id="PF03552">
    <property type="entry name" value="Cellulose_synt"/>
    <property type="match status" value="1"/>
</dbReference>
<comment type="subcellular location">
    <subcellularLocation>
        <location evidence="1">Endomembrane system</location>
    </subcellularLocation>
</comment>
<dbReference type="GO" id="GO:0012505">
    <property type="term" value="C:endomembrane system"/>
    <property type="evidence" value="ECO:0007669"/>
    <property type="project" value="UniProtKB-SubCell"/>
</dbReference>
<evidence type="ECO:0000256" key="2">
    <source>
        <dbReference type="ARBA" id="ARBA00022676"/>
    </source>
</evidence>
<evidence type="ECO:0000313" key="9">
    <source>
        <dbReference type="EMBL" id="KAK1403961.1"/>
    </source>
</evidence>
<feature type="binding site" evidence="8">
    <location>
        <position position="58"/>
    </location>
    <ligand>
        <name>Mn(2+)</name>
        <dbReference type="ChEBI" id="CHEBI:29035"/>
    </ligand>
</feature>
<evidence type="ECO:0000313" key="10">
    <source>
        <dbReference type="Proteomes" id="UP001237642"/>
    </source>
</evidence>
<accession>A0AAD8JJV1</accession>
<reference evidence="9" key="2">
    <citation type="submission" date="2023-05" db="EMBL/GenBank/DDBJ databases">
        <authorList>
            <person name="Schelkunov M.I."/>
        </authorList>
    </citation>
    <scope>NUCLEOTIDE SEQUENCE</scope>
    <source>
        <strain evidence="9">Hsosn_3</strain>
        <tissue evidence="9">Leaf</tissue>
    </source>
</reference>
<dbReference type="EMBL" id="JAUIZM010000001">
    <property type="protein sequence ID" value="KAK1403961.1"/>
    <property type="molecule type" value="Genomic_DNA"/>
</dbReference>
<organism evidence="9 10">
    <name type="scientific">Heracleum sosnowskyi</name>
    <dbReference type="NCBI Taxonomy" id="360622"/>
    <lineage>
        <taxon>Eukaryota</taxon>
        <taxon>Viridiplantae</taxon>
        <taxon>Streptophyta</taxon>
        <taxon>Embryophyta</taxon>
        <taxon>Tracheophyta</taxon>
        <taxon>Spermatophyta</taxon>
        <taxon>Magnoliopsida</taxon>
        <taxon>eudicotyledons</taxon>
        <taxon>Gunneridae</taxon>
        <taxon>Pentapetalae</taxon>
        <taxon>asterids</taxon>
        <taxon>campanulids</taxon>
        <taxon>Apiales</taxon>
        <taxon>Apiaceae</taxon>
        <taxon>Apioideae</taxon>
        <taxon>apioid superclade</taxon>
        <taxon>Tordylieae</taxon>
        <taxon>Tordyliinae</taxon>
        <taxon>Heracleum</taxon>
    </lineage>
</organism>
<feature type="binding site" evidence="8">
    <location>
        <position position="82"/>
    </location>
    <ligand>
        <name>Mn(2+)</name>
        <dbReference type="ChEBI" id="CHEBI:29035"/>
    </ligand>
</feature>
<sequence length="111" mass="12917">MCLPYGKTLLILLLKIILALSRYLWRMPLKPISIYGHHMPNLLYISREKSESILHNYKAAALNVLFRVSAAMTNAPIVLTQDCDMFSNDPKTPLRALCYCWKRKYTITHYI</sequence>
<reference evidence="9" key="1">
    <citation type="submission" date="2023-02" db="EMBL/GenBank/DDBJ databases">
        <title>Genome of toxic invasive species Heracleum sosnowskyi carries increased number of genes despite the absence of recent whole-genome duplications.</title>
        <authorList>
            <person name="Schelkunov M."/>
            <person name="Shtratnikova V."/>
            <person name="Makarenko M."/>
            <person name="Klepikova A."/>
            <person name="Omelchenko D."/>
            <person name="Novikova G."/>
            <person name="Obukhova E."/>
            <person name="Bogdanov V."/>
            <person name="Penin A."/>
            <person name="Logacheva M."/>
        </authorList>
    </citation>
    <scope>NUCLEOTIDE SEQUENCE</scope>
    <source>
        <strain evidence="9">Hsosn_3</strain>
        <tissue evidence="9">Leaf</tissue>
    </source>
</reference>
<evidence type="ECO:0000256" key="6">
    <source>
        <dbReference type="ARBA" id="ARBA00023136"/>
    </source>
</evidence>
<keyword evidence="10" id="KW-1185">Reference proteome</keyword>
<keyword evidence="2" id="KW-0328">Glycosyltransferase</keyword>
<dbReference type="AlphaFoldDB" id="A0AAD8JJV1"/>
<comment type="caution">
    <text evidence="9">The sequence shown here is derived from an EMBL/GenBank/DDBJ whole genome shotgun (WGS) entry which is preliminary data.</text>
</comment>